<evidence type="ECO:0000256" key="2">
    <source>
        <dbReference type="SAM" id="SignalP"/>
    </source>
</evidence>
<evidence type="ECO:0000313" key="4">
    <source>
        <dbReference type="EMBL" id="HIV08766.1"/>
    </source>
</evidence>
<evidence type="ECO:0000313" key="5">
    <source>
        <dbReference type="Proteomes" id="UP000886845"/>
    </source>
</evidence>
<evidence type="ECO:0000256" key="1">
    <source>
        <dbReference type="ARBA" id="ARBA00022729"/>
    </source>
</evidence>
<dbReference type="Proteomes" id="UP000886845">
    <property type="component" value="Unassembled WGS sequence"/>
</dbReference>
<dbReference type="PANTHER" id="PTHR43037:SF1">
    <property type="entry name" value="BLL1128 PROTEIN"/>
    <property type="match status" value="1"/>
</dbReference>
<keyword evidence="1 2" id="KW-0732">Signal</keyword>
<evidence type="ECO:0000259" key="3">
    <source>
        <dbReference type="Pfam" id="PF02230"/>
    </source>
</evidence>
<dbReference type="Gene3D" id="3.40.50.1820">
    <property type="entry name" value="alpha/beta hydrolase"/>
    <property type="match status" value="1"/>
</dbReference>
<dbReference type="Pfam" id="PF02230">
    <property type="entry name" value="Abhydrolase_2"/>
    <property type="match status" value="1"/>
</dbReference>
<accession>A0A9D1NMC4</accession>
<protein>
    <submittedName>
        <fullName evidence="4">Prolyl oligopeptidase family serine peptidase</fullName>
    </submittedName>
</protein>
<feature type="domain" description="Phospholipase/carboxylesterase/thioesterase" evidence="3">
    <location>
        <begin position="57"/>
        <end position="246"/>
    </location>
</feature>
<dbReference type="EMBL" id="DVOR01000047">
    <property type="protein sequence ID" value="HIV08766.1"/>
    <property type="molecule type" value="Genomic_DNA"/>
</dbReference>
<dbReference type="AlphaFoldDB" id="A0A9D1NMC4"/>
<reference evidence="4" key="1">
    <citation type="submission" date="2020-10" db="EMBL/GenBank/DDBJ databases">
        <authorList>
            <person name="Gilroy R."/>
        </authorList>
    </citation>
    <scope>NUCLEOTIDE SEQUENCE</scope>
    <source>
        <strain evidence="4">35461</strain>
    </source>
</reference>
<feature type="chain" id="PRO_5038615285" evidence="2">
    <location>
        <begin position="21"/>
        <end position="289"/>
    </location>
</feature>
<comment type="caution">
    <text evidence="4">The sequence shown here is derived from an EMBL/GenBank/DDBJ whole genome shotgun (WGS) entry which is preliminary data.</text>
</comment>
<name>A0A9D1NMC4_9BACT</name>
<gene>
    <name evidence="4" type="ORF">IAC79_01455</name>
</gene>
<dbReference type="SUPFAM" id="SSF53474">
    <property type="entry name" value="alpha/beta-Hydrolases"/>
    <property type="match status" value="1"/>
</dbReference>
<feature type="signal peptide" evidence="2">
    <location>
        <begin position="1"/>
        <end position="20"/>
    </location>
</feature>
<dbReference type="InterPro" id="IPR050955">
    <property type="entry name" value="Plant_Biomass_Hydrol_Est"/>
</dbReference>
<dbReference type="InterPro" id="IPR029058">
    <property type="entry name" value="AB_hydrolase_fold"/>
</dbReference>
<dbReference type="InterPro" id="IPR003140">
    <property type="entry name" value="PLipase/COase/thioEstase"/>
</dbReference>
<organism evidence="4 5">
    <name type="scientific">Candidatus Spyradenecus faecavium</name>
    <dbReference type="NCBI Taxonomy" id="2840947"/>
    <lineage>
        <taxon>Bacteria</taxon>
        <taxon>Pseudomonadati</taxon>
        <taxon>Lentisphaerota</taxon>
        <taxon>Lentisphaeria</taxon>
        <taxon>Lentisphaerales</taxon>
        <taxon>Lentisphaeraceae</taxon>
        <taxon>Lentisphaeraceae incertae sedis</taxon>
        <taxon>Candidatus Spyradenecus</taxon>
    </lineage>
</organism>
<dbReference type="PANTHER" id="PTHR43037">
    <property type="entry name" value="UNNAMED PRODUCT-RELATED"/>
    <property type="match status" value="1"/>
</dbReference>
<dbReference type="GO" id="GO:0016787">
    <property type="term" value="F:hydrolase activity"/>
    <property type="evidence" value="ECO:0007669"/>
    <property type="project" value="InterPro"/>
</dbReference>
<reference evidence="4" key="2">
    <citation type="journal article" date="2021" name="PeerJ">
        <title>Extensive microbial diversity within the chicken gut microbiome revealed by metagenomics and culture.</title>
        <authorList>
            <person name="Gilroy R."/>
            <person name="Ravi A."/>
            <person name="Getino M."/>
            <person name="Pursley I."/>
            <person name="Horton D.L."/>
            <person name="Alikhan N.F."/>
            <person name="Baker D."/>
            <person name="Gharbi K."/>
            <person name="Hall N."/>
            <person name="Watson M."/>
            <person name="Adriaenssens E.M."/>
            <person name="Foster-Nyarko E."/>
            <person name="Jarju S."/>
            <person name="Secka A."/>
            <person name="Antonio M."/>
            <person name="Oren A."/>
            <person name="Chaudhuri R.R."/>
            <person name="La Ragione R."/>
            <person name="Hildebrand F."/>
            <person name="Pallen M.J."/>
        </authorList>
    </citation>
    <scope>NUCLEOTIDE SEQUENCE</scope>
    <source>
        <strain evidence="4">35461</strain>
    </source>
</reference>
<sequence>MRRLLAALLCAVGLAAPAAAQFSLTECFRAETIRNDRGETLPVRVWRKYDKADLPVPVVVMLHGSGQCGTDNSSQLGAFGTLHHEILTDTDLPPALWALPQCSQLSPWVRTIAFEETYRQPRYPAPALRLVKEWLDDLVKQGIADPERIYIGGYSLGGFGTWDAIQRWPNYFAGALPICGGGSVQEGPVRNAATTSIWVFHGAADGAVPVACSRRLVAALTKAGVTPLYTEFPGAGHEVWGRVFADSAVWRWLFRQRRGEPMANGSGDSDGGGAMDAFLRQLKAYVTPD</sequence>
<proteinExistence type="predicted"/>